<dbReference type="Pfam" id="PF08240">
    <property type="entry name" value="ADH_N"/>
    <property type="match status" value="1"/>
</dbReference>
<dbReference type="GeneID" id="19115629"/>
<gene>
    <name evidence="2" type="ORF">BAUCODRAFT_571065</name>
</gene>
<dbReference type="HOGENOM" id="CLU_026673_3_4_1"/>
<dbReference type="SMART" id="SM00829">
    <property type="entry name" value="PKS_ER"/>
    <property type="match status" value="1"/>
</dbReference>
<feature type="domain" description="Enoyl reductase (ER)" evidence="1">
    <location>
        <begin position="9"/>
        <end position="340"/>
    </location>
</feature>
<organism evidence="2 3">
    <name type="scientific">Baudoinia panamericana (strain UAMH 10762)</name>
    <name type="common">Angels' share fungus</name>
    <name type="synonym">Baudoinia compniacensis (strain UAMH 10762)</name>
    <dbReference type="NCBI Taxonomy" id="717646"/>
    <lineage>
        <taxon>Eukaryota</taxon>
        <taxon>Fungi</taxon>
        <taxon>Dikarya</taxon>
        <taxon>Ascomycota</taxon>
        <taxon>Pezizomycotina</taxon>
        <taxon>Dothideomycetes</taxon>
        <taxon>Dothideomycetidae</taxon>
        <taxon>Mycosphaerellales</taxon>
        <taxon>Teratosphaeriaceae</taxon>
        <taxon>Baudoinia</taxon>
    </lineage>
</organism>
<dbReference type="RefSeq" id="XP_007681701.1">
    <property type="nucleotide sequence ID" value="XM_007683511.1"/>
</dbReference>
<dbReference type="OrthoDB" id="3509362at2759"/>
<dbReference type="SUPFAM" id="SSF50129">
    <property type="entry name" value="GroES-like"/>
    <property type="match status" value="1"/>
</dbReference>
<dbReference type="Pfam" id="PF00107">
    <property type="entry name" value="ADH_zinc_N"/>
    <property type="match status" value="1"/>
</dbReference>
<keyword evidence="3" id="KW-1185">Reference proteome</keyword>
<dbReference type="InterPro" id="IPR013149">
    <property type="entry name" value="ADH-like_C"/>
</dbReference>
<dbReference type="EMBL" id="KB445564">
    <property type="protein sequence ID" value="EMC91324.1"/>
    <property type="molecule type" value="Genomic_DNA"/>
</dbReference>
<dbReference type="AlphaFoldDB" id="M2MXD8"/>
<dbReference type="KEGG" id="bcom:BAUCODRAFT_571065"/>
<dbReference type="CDD" id="cd08276">
    <property type="entry name" value="MDR7"/>
    <property type="match status" value="1"/>
</dbReference>
<accession>M2MXD8</accession>
<dbReference type="Gene3D" id="3.40.50.720">
    <property type="entry name" value="NAD(P)-binding Rossmann-like Domain"/>
    <property type="match status" value="1"/>
</dbReference>
<evidence type="ECO:0000259" key="1">
    <source>
        <dbReference type="SMART" id="SM00829"/>
    </source>
</evidence>
<sequence>MSYQAYQLTSPNTLTLTTLSSIPKPGPNQALIRIHAVALNPRDNAVISNSPSYPLRPKPNLVPCCDGAGVVETPGSSSIWRVGDRVILHGNTWMTGNDPRGFVLKDTLGSGENDGALQQHLVFDDARLVRAPEYLSMEEASTFFAAGLTAYRALFHGPRPLEKGMTVLTQGTGGVSCYAIQIASAAGATVIATSSSDGKLAVAKNLGATHLINYRTTPDWSSTVLELTANNGVDIALDVVGASSIEQTLKAVGFGGAIICLGMLGQNPFAPVNVMPAIMMGAKTVQGQLGAGSKALADEFAGFLERHPFRPQIARVFEWETAAEGLEALKTLSEPGKIVVRVR</sequence>
<dbReference type="GO" id="GO:0016491">
    <property type="term" value="F:oxidoreductase activity"/>
    <property type="evidence" value="ECO:0007669"/>
    <property type="project" value="InterPro"/>
</dbReference>
<dbReference type="InterPro" id="IPR052711">
    <property type="entry name" value="Zinc_ADH-like"/>
</dbReference>
<dbReference type="InterPro" id="IPR013154">
    <property type="entry name" value="ADH-like_N"/>
</dbReference>
<dbReference type="PANTHER" id="PTHR45033:SF2">
    <property type="entry name" value="ZINC-TYPE ALCOHOL DEHYDROGENASE-LIKE PROTEIN C1773.06C"/>
    <property type="match status" value="1"/>
</dbReference>
<dbReference type="PANTHER" id="PTHR45033">
    <property type="match status" value="1"/>
</dbReference>
<reference evidence="2 3" key="1">
    <citation type="journal article" date="2012" name="PLoS Pathog.">
        <title>Diverse lifestyles and strategies of plant pathogenesis encoded in the genomes of eighteen Dothideomycetes fungi.</title>
        <authorList>
            <person name="Ohm R.A."/>
            <person name="Feau N."/>
            <person name="Henrissat B."/>
            <person name="Schoch C.L."/>
            <person name="Horwitz B.A."/>
            <person name="Barry K.W."/>
            <person name="Condon B.J."/>
            <person name="Copeland A.C."/>
            <person name="Dhillon B."/>
            <person name="Glaser F."/>
            <person name="Hesse C.N."/>
            <person name="Kosti I."/>
            <person name="LaButti K."/>
            <person name="Lindquist E.A."/>
            <person name="Lucas S."/>
            <person name="Salamov A.A."/>
            <person name="Bradshaw R.E."/>
            <person name="Ciuffetti L."/>
            <person name="Hamelin R.C."/>
            <person name="Kema G.H.J."/>
            <person name="Lawrence C."/>
            <person name="Scott J.A."/>
            <person name="Spatafora J.W."/>
            <person name="Turgeon B.G."/>
            <person name="de Wit P.J.G.M."/>
            <person name="Zhong S."/>
            <person name="Goodwin S.B."/>
            <person name="Grigoriev I.V."/>
        </authorList>
    </citation>
    <scope>NUCLEOTIDE SEQUENCE [LARGE SCALE GENOMIC DNA]</scope>
    <source>
        <strain evidence="2 3">UAMH 10762</strain>
    </source>
</reference>
<dbReference type="eggNOG" id="KOG1198">
    <property type="taxonomic scope" value="Eukaryota"/>
</dbReference>
<dbReference type="Proteomes" id="UP000011761">
    <property type="component" value="Unassembled WGS sequence"/>
</dbReference>
<evidence type="ECO:0000313" key="3">
    <source>
        <dbReference type="Proteomes" id="UP000011761"/>
    </source>
</evidence>
<dbReference type="InterPro" id="IPR011032">
    <property type="entry name" value="GroES-like_sf"/>
</dbReference>
<protein>
    <recommendedName>
        <fullName evidence="1">Enoyl reductase (ER) domain-containing protein</fullName>
    </recommendedName>
</protein>
<dbReference type="SUPFAM" id="SSF51735">
    <property type="entry name" value="NAD(P)-binding Rossmann-fold domains"/>
    <property type="match status" value="1"/>
</dbReference>
<evidence type="ECO:0000313" key="2">
    <source>
        <dbReference type="EMBL" id="EMC91324.1"/>
    </source>
</evidence>
<dbReference type="Gene3D" id="3.90.180.10">
    <property type="entry name" value="Medium-chain alcohol dehydrogenases, catalytic domain"/>
    <property type="match status" value="1"/>
</dbReference>
<proteinExistence type="predicted"/>
<dbReference type="InterPro" id="IPR020843">
    <property type="entry name" value="ER"/>
</dbReference>
<dbReference type="InterPro" id="IPR036291">
    <property type="entry name" value="NAD(P)-bd_dom_sf"/>
</dbReference>
<name>M2MXD8_BAUPA</name>
<dbReference type="OMA" id="KNANWAD"/>